<feature type="signal peptide" evidence="1">
    <location>
        <begin position="1"/>
        <end position="20"/>
    </location>
</feature>
<accession>A0A9P0KEA5</accession>
<dbReference type="SUPFAM" id="SSF57095">
    <property type="entry name" value="Scorpion toxin-like"/>
    <property type="match status" value="1"/>
</dbReference>
<protein>
    <submittedName>
        <fullName evidence="2">Uncharacterized protein</fullName>
    </submittedName>
</protein>
<feature type="chain" id="PRO_5040315295" evidence="1">
    <location>
        <begin position="21"/>
        <end position="69"/>
    </location>
</feature>
<dbReference type="OrthoDB" id="10306121at2759"/>
<dbReference type="Proteomes" id="UP001152888">
    <property type="component" value="Unassembled WGS sequence"/>
</dbReference>
<sequence length="69" mass="8069">MRYFIFSLVMFVAVTSVTFADEKKYAPISLADPDGAAYPFCRYEDCLKFCQKHGHKNGYCYQDYCWCVL</sequence>
<name>A0A9P0KEA5_ACAOB</name>
<dbReference type="Gene3D" id="3.30.30.10">
    <property type="entry name" value="Knottin, scorpion toxin-like"/>
    <property type="match status" value="1"/>
</dbReference>
<comment type="caution">
    <text evidence="2">The sequence shown here is derived from an EMBL/GenBank/DDBJ whole genome shotgun (WGS) entry which is preliminary data.</text>
</comment>
<dbReference type="AlphaFoldDB" id="A0A9P0KEA5"/>
<reference evidence="2" key="1">
    <citation type="submission" date="2022-03" db="EMBL/GenBank/DDBJ databases">
        <authorList>
            <person name="Sayadi A."/>
        </authorList>
    </citation>
    <scope>NUCLEOTIDE SEQUENCE</scope>
</reference>
<dbReference type="EMBL" id="CAKOFQ010006780">
    <property type="protein sequence ID" value="CAH1970982.1"/>
    <property type="molecule type" value="Genomic_DNA"/>
</dbReference>
<evidence type="ECO:0000313" key="3">
    <source>
        <dbReference type="Proteomes" id="UP001152888"/>
    </source>
</evidence>
<gene>
    <name evidence="2" type="ORF">ACAOBT_LOCUS9210</name>
</gene>
<dbReference type="InterPro" id="IPR036574">
    <property type="entry name" value="Scorpion_toxin-like_sf"/>
</dbReference>
<organism evidence="2 3">
    <name type="scientific">Acanthoscelides obtectus</name>
    <name type="common">Bean weevil</name>
    <name type="synonym">Bruchus obtectus</name>
    <dbReference type="NCBI Taxonomy" id="200917"/>
    <lineage>
        <taxon>Eukaryota</taxon>
        <taxon>Metazoa</taxon>
        <taxon>Ecdysozoa</taxon>
        <taxon>Arthropoda</taxon>
        <taxon>Hexapoda</taxon>
        <taxon>Insecta</taxon>
        <taxon>Pterygota</taxon>
        <taxon>Neoptera</taxon>
        <taxon>Endopterygota</taxon>
        <taxon>Coleoptera</taxon>
        <taxon>Polyphaga</taxon>
        <taxon>Cucujiformia</taxon>
        <taxon>Chrysomeloidea</taxon>
        <taxon>Chrysomelidae</taxon>
        <taxon>Bruchinae</taxon>
        <taxon>Bruchini</taxon>
        <taxon>Acanthoscelides</taxon>
    </lineage>
</organism>
<proteinExistence type="predicted"/>
<keyword evidence="1" id="KW-0732">Signal</keyword>
<evidence type="ECO:0000313" key="2">
    <source>
        <dbReference type="EMBL" id="CAH1970982.1"/>
    </source>
</evidence>
<evidence type="ECO:0000256" key="1">
    <source>
        <dbReference type="SAM" id="SignalP"/>
    </source>
</evidence>
<dbReference type="GO" id="GO:0051707">
    <property type="term" value="P:response to other organism"/>
    <property type="evidence" value="ECO:0007669"/>
    <property type="project" value="UniProtKB-ARBA"/>
</dbReference>
<keyword evidence="3" id="KW-1185">Reference proteome</keyword>